<reference evidence="1 2" key="1">
    <citation type="journal article" date="2014" name="Nature">
        <title>The genome of the recently domesticated crop plant sugar beet (Beta vulgaris).</title>
        <authorList>
            <person name="Dohm J.C."/>
            <person name="Minoche A.E."/>
            <person name="Holtgrawe D."/>
            <person name="Capella-Gutierrez S."/>
            <person name="Zakrzewski F."/>
            <person name="Tafer H."/>
            <person name="Rupp O."/>
            <person name="Sorensen T.R."/>
            <person name="Stracke R."/>
            <person name="Reinhardt R."/>
            <person name="Goesmann A."/>
            <person name="Kraft T."/>
            <person name="Schulz B."/>
            <person name="Stadler P.F."/>
            <person name="Schmidt T."/>
            <person name="Gabaldon T."/>
            <person name="Lehrach H."/>
            <person name="Weisshaar B."/>
            <person name="Himmelbauer H."/>
        </authorList>
    </citation>
    <scope>NUCLEOTIDE SEQUENCE [LARGE SCALE GENOMIC DNA]</scope>
    <source>
        <tissue evidence="1">Taproot</tissue>
    </source>
</reference>
<dbReference type="AlphaFoldDB" id="A0A0J7YMW7"/>
<organism evidence="1 2">
    <name type="scientific">Beta vulgaris subsp. vulgaris</name>
    <name type="common">Beet</name>
    <dbReference type="NCBI Taxonomy" id="3555"/>
    <lineage>
        <taxon>Eukaryota</taxon>
        <taxon>Viridiplantae</taxon>
        <taxon>Streptophyta</taxon>
        <taxon>Embryophyta</taxon>
        <taxon>Tracheophyta</taxon>
        <taxon>Spermatophyta</taxon>
        <taxon>Magnoliopsida</taxon>
        <taxon>eudicotyledons</taxon>
        <taxon>Gunneridae</taxon>
        <taxon>Pentapetalae</taxon>
        <taxon>Caryophyllales</taxon>
        <taxon>Chenopodiaceae</taxon>
        <taxon>Betoideae</taxon>
        <taxon>Beta</taxon>
    </lineage>
</organism>
<proteinExistence type="predicted"/>
<name>A0A0J7YMW7_BETVV</name>
<evidence type="ECO:0000313" key="2">
    <source>
        <dbReference type="Proteomes" id="UP000035740"/>
    </source>
</evidence>
<keyword evidence="2" id="KW-1185">Reference proteome</keyword>
<accession>A0A0J7YMW7</accession>
<protein>
    <submittedName>
        <fullName evidence="1">Uncharacterized protein</fullName>
    </submittedName>
</protein>
<gene>
    <name evidence="1" type="ORF">BVRB_041330</name>
</gene>
<dbReference type="EMBL" id="KQ118759">
    <property type="protein sequence ID" value="KMS64916.1"/>
    <property type="molecule type" value="Genomic_DNA"/>
</dbReference>
<sequence>MCRQRHVHQLSRTRFIEMVDARMQLPADWMYWPSNWPRRRTEQ</sequence>
<dbReference type="Proteomes" id="UP000035740">
    <property type="component" value="Unassembled WGS sequence"/>
</dbReference>
<dbReference type="Gramene" id="KMS64916">
    <property type="protein sequence ID" value="KMS64916"/>
    <property type="gene ID" value="BVRB_041330"/>
</dbReference>
<evidence type="ECO:0000313" key="1">
    <source>
        <dbReference type="EMBL" id="KMS64916.1"/>
    </source>
</evidence>